<feature type="transmembrane region" description="Helical" evidence="7">
    <location>
        <begin position="119"/>
        <end position="150"/>
    </location>
</feature>
<comment type="subcellular location">
    <subcellularLocation>
        <location evidence="7">Cell inner membrane</location>
        <topology evidence="7">Multi-pass membrane protein</topology>
    </subcellularLocation>
    <subcellularLocation>
        <location evidence="1">Cell membrane</location>
        <topology evidence="1">Multi-pass membrane protein</topology>
    </subcellularLocation>
</comment>
<evidence type="ECO:0000256" key="5">
    <source>
        <dbReference type="ARBA" id="ARBA00022989"/>
    </source>
</evidence>
<dbReference type="PANTHER" id="PTHR33778:SF1">
    <property type="entry name" value="MAGNESIUM TRANSPORTER YHID-RELATED"/>
    <property type="match status" value="1"/>
</dbReference>
<evidence type="ECO:0000256" key="1">
    <source>
        <dbReference type="ARBA" id="ARBA00004651"/>
    </source>
</evidence>
<evidence type="ECO:0000256" key="2">
    <source>
        <dbReference type="ARBA" id="ARBA00009298"/>
    </source>
</evidence>
<reference evidence="9 10" key="1">
    <citation type="submission" date="2023-04" db="EMBL/GenBank/DDBJ databases">
        <title>Jannaschia ovalis sp. nov., a marine bacterium isolated from sea tidal flat.</title>
        <authorList>
            <person name="Kwon D.Y."/>
            <person name="Kim J.-J."/>
        </authorList>
    </citation>
    <scope>NUCLEOTIDE SEQUENCE [LARGE SCALE GENOMIC DNA]</scope>
    <source>
        <strain evidence="9 10">GRR-S6-38</strain>
    </source>
</reference>
<dbReference type="PRINTS" id="PR01837">
    <property type="entry name" value="MGTCSAPBPROT"/>
</dbReference>
<keyword evidence="5 7" id="KW-1133">Transmembrane helix</keyword>
<dbReference type="Proteomes" id="UP001243420">
    <property type="component" value="Chromosome"/>
</dbReference>
<accession>A0ABY8LEG3</accession>
<dbReference type="EMBL" id="CP122537">
    <property type="protein sequence ID" value="WGH79703.1"/>
    <property type="molecule type" value="Genomic_DNA"/>
</dbReference>
<evidence type="ECO:0000313" key="9">
    <source>
        <dbReference type="EMBL" id="WGH79703.1"/>
    </source>
</evidence>
<keyword evidence="6 7" id="KW-0472">Membrane</keyword>
<protein>
    <recommendedName>
        <fullName evidence="7">Protein MgtC</fullName>
    </recommendedName>
</protein>
<dbReference type="InterPro" id="IPR049177">
    <property type="entry name" value="MgtC_SapB_SrpB_YhiD_N"/>
</dbReference>
<gene>
    <name evidence="9" type="ORF">P8627_05425</name>
</gene>
<dbReference type="PANTHER" id="PTHR33778">
    <property type="entry name" value="PROTEIN MGTC"/>
    <property type="match status" value="1"/>
</dbReference>
<dbReference type="Pfam" id="PF02308">
    <property type="entry name" value="MgtC"/>
    <property type="match status" value="1"/>
</dbReference>
<evidence type="ECO:0000259" key="8">
    <source>
        <dbReference type="Pfam" id="PF02308"/>
    </source>
</evidence>
<keyword evidence="4 7" id="KW-0812">Transmembrane</keyword>
<dbReference type="InterPro" id="IPR003416">
    <property type="entry name" value="MgtC/SapB/SrpB/YhiD_fam"/>
</dbReference>
<evidence type="ECO:0000256" key="6">
    <source>
        <dbReference type="ARBA" id="ARBA00023136"/>
    </source>
</evidence>
<keyword evidence="3" id="KW-1003">Cell membrane</keyword>
<dbReference type="RefSeq" id="WP_279966635.1">
    <property type="nucleotide sequence ID" value="NZ_CP122537.1"/>
</dbReference>
<evidence type="ECO:0000313" key="10">
    <source>
        <dbReference type="Proteomes" id="UP001243420"/>
    </source>
</evidence>
<evidence type="ECO:0000256" key="7">
    <source>
        <dbReference type="RuleBase" id="RU365041"/>
    </source>
</evidence>
<keyword evidence="10" id="KW-1185">Reference proteome</keyword>
<feature type="transmembrane region" description="Helical" evidence="7">
    <location>
        <begin position="15"/>
        <end position="37"/>
    </location>
</feature>
<keyword evidence="7" id="KW-0997">Cell inner membrane</keyword>
<sequence length="167" mass="17719">MLQIIWDELNGSFTVVSPLVAGTRLSAALFLGGIIGFERERKRKPAGLRTHMLVAMAACLFIVVGQQLGEVGFGSDVEKRVDPLRLIEAVTQGVAFLAAGIIFTARGRVRHVTTGASMWLAGAVGLGCGAGQVPLAAMATLIVVAVLVIIRAIERRMGWHDGEDEPT</sequence>
<evidence type="ECO:0000256" key="3">
    <source>
        <dbReference type="ARBA" id="ARBA00022475"/>
    </source>
</evidence>
<comment type="similarity">
    <text evidence="2 7">Belongs to the MgtC/SapB family.</text>
</comment>
<evidence type="ECO:0000256" key="4">
    <source>
        <dbReference type="ARBA" id="ARBA00022692"/>
    </source>
</evidence>
<feature type="transmembrane region" description="Helical" evidence="7">
    <location>
        <begin position="49"/>
        <end position="69"/>
    </location>
</feature>
<organism evidence="9 10">
    <name type="scientific">Jannaschia ovalis</name>
    <dbReference type="NCBI Taxonomy" id="3038773"/>
    <lineage>
        <taxon>Bacteria</taxon>
        <taxon>Pseudomonadati</taxon>
        <taxon>Pseudomonadota</taxon>
        <taxon>Alphaproteobacteria</taxon>
        <taxon>Rhodobacterales</taxon>
        <taxon>Roseobacteraceae</taxon>
        <taxon>Jannaschia</taxon>
    </lineage>
</organism>
<proteinExistence type="inferred from homology"/>
<name>A0ABY8LEG3_9RHOB</name>
<feature type="transmembrane region" description="Helical" evidence="7">
    <location>
        <begin position="89"/>
        <end position="107"/>
    </location>
</feature>
<feature type="domain" description="MgtC/SapB/SrpB/YhiD N-terminal" evidence="8">
    <location>
        <begin position="25"/>
        <end position="155"/>
    </location>
</feature>